<gene>
    <name evidence="2" type="ORF">Ato02nite_088330</name>
</gene>
<evidence type="ECO:0000313" key="3">
    <source>
        <dbReference type="Proteomes" id="UP000677082"/>
    </source>
</evidence>
<proteinExistence type="predicted"/>
<keyword evidence="3" id="KW-1185">Reference proteome</keyword>
<dbReference type="EMBL" id="BOQN01000133">
    <property type="protein sequence ID" value="GIM97040.1"/>
    <property type="molecule type" value="Genomic_DNA"/>
</dbReference>
<feature type="compositionally biased region" description="Basic and acidic residues" evidence="1">
    <location>
        <begin position="49"/>
        <end position="60"/>
    </location>
</feature>
<protein>
    <submittedName>
        <fullName evidence="2">Uncharacterized protein</fullName>
    </submittedName>
</protein>
<accession>A0A919WBC3</accession>
<sequence length="71" mass="7414">MGAPGAEVVALGGQLADQVESDTGLRGAQQQGVRPQAAHLDGGFLEVRGGSDDLEVRNGIEQRPNSVTDEW</sequence>
<feature type="region of interest" description="Disordered" evidence="1">
    <location>
        <begin position="28"/>
        <end position="71"/>
    </location>
</feature>
<evidence type="ECO:0000256" key="1">
    <source>
        <dbReference type="SAM" id="MobiDB-lite"/>
    </source>
</evidence>
<reference evidence="2 3" key="1">
    <citation type="submission" date="2021-03" db="EMBL/GenBank/DDBJ databases">
        <title>Whole genome shotgun sequence of Actinoplanes toevensis NBRC 105298.</title>
        <authorList>
            <person name="Komaki H."/>
            <person name="Tamura T."/>
        </authorList>
    </citation>
    <scope>NUCLEOTIDE SEQUENCE [LARGE SCALE GENOMIC DNA]</scope>
    <source>
        <strain evidence="2 3">NBRC 105298</strain>
    </source>
</reference>
<organism evidence="2 3">
    <name type="scientific">Paractinoplanes toevensis</name>
    <dbReference type="NCBI Taxonomy" id="571911"/>
    <lineage>
        <taxon>Bacteria</taxon>
        <taxon>Bacillati</taxon>
        <taxon>Actinomycetota</taxon>
        <taxon>Actinomycetes</taxon>
        <taxon>Micromonosporales</taxon>
        <taxon>Micromonosporaceae</taxon>
        <taxon>Paractinoplanes</taxon>
    </lineage>
</organism>
<name>A0A919WBC3_9ACTN</name>
<evidence type="ECO:0000313" key="2">
    <source>
        <dbReference type="EMBL" id="GIM97040.1"/>
    </source>
</evidence>
<dbReference type="Proteomes" id="UP000677082">
    <property type="component" value="Unassembled WGS sequence"/>
</dbReference>
<comment type="caution">
    <text evidence="2">The sequence shown here is derived from an EMBL/GenBank/DDBJ whole genome shotgun (WGS) entry which is preliminary data.</text>
</comment>
<dbReference type="AlphaFoldDB" id="A0A919WBC3"/>